<evidence type="ECO:0000256" key="2">
    <source>
        <dbReference type="ARBA" id="ARBA00013165"/>
    </source>
</evidence>
<evidence type="ECO:0000256" key="9">
    <source>
        <dbReference type="RuleBase" id="RU363035"/>
    </source>
</evidence>
<evidence type="ECO:0000256" key="1">
    <source>
        <dbReference type="ARBA" id="ARBA00005594"/>
    </source>
</evidence>
<reference evidence="12 13" key="1">
    <citation type="submission" date="2021-06" db="EMBL/GenBank/DDBJ databases">
        <title>Caerostris extrusa draft genome.</title>
        <authorList>
            <person name="Kono N."/>
            <person name="Arakawa K."/>
        </authorList>
    </citation>
    <scope>NUCLEOTIDE SEQUENCE [LARGE SCALE GENOMIC DNA]</scope>
</reference>
<dbReference type="InterPro" id="IPR009008">
    <property type="entry name" value="Val/Leu/Ile-tRNA-synth_edit"/>
</dbReference>
<dbReference type="InterPro" id="IPR033708">
    <property type="entry name" value="Anticodon_Ile_BEm"/>
</dbReference>
<dbReference type="PROSITE" id="PS00178">
    <property type="entry name" value="AA_TRNA_LIGASE_I"/>
    <property type="match status" value="1"/>
</dbReference>
<dbReference type="InterPro" id="IPR014729">
    <property type="entry name" value="Rossmann-like_a/b/a_fold"/>
</dbReference>
<protein>
    <recommendedName>
        <fullName evidence="2">isoleucine--tRNA ligase</fullName>
        <ecNumber evidence="2">6.1.1.5</ecNumber>
    </recommendedName>
    <alternativeName>
        <fullName evidence="8">Isoleucyl-tRNA synthetase</fullName>
    </alternativeName>
</protein>
<dbReference type="CDD" id="cd07960">
    <property type="entry name" value="Anticodon_Ia_Ile_BEm"/>
    <property type="match status" value="1"/>
</dbReference>
<dbReference type="AlphaFoldDB" id="A0AAV4QWY6"/>
<evidence type="ECO:0000313" key="12">
    <source>
        <dbReference type="EMBL" id="GIY13381.1"/>
    </source>
</evidence>
<evidence type="ECO:0000256" key="4">
    <source>
        <dbReference type="ARBA" id="ARBA00022741"/>
    </source>
</evidence>
<evidence type="ECO:0000256" key="5">
    <source>
        <dbReference type="ARBA" id="ARBA00022840"/>
    </source>
</evidence>
<dbReference type="InterPro" id="IPR002301">
    <property type="entry name" value="Ile-tRNA-ligase"/>
</dbReference>
<keyword evidence="5 9" id="KW-0067">ATP-binding</keyword>
<evidence type="ECO:0000256" key="8">
    <source>
        <dbReference type="ARBA" id="ARBA00032665"/>
    </source>
</evidence>
<dbReference type="InterPro" id="IPR009080">
    <property type="entry name" value="tRNAsynth_Ia_anticodon-bd"/>
</dbReference>
<dbReference type="GO" id="GO:0002161">
    <property type="term" value="F:aminoacyl-tRNA deacylase activity"/>
    <property type="evidence" value="ECO:0007669"/>
    <property type="project" value="InterPro"/>
</dbReference>
<dbReference type="GO" id="GO:0006428">
    <property type="term" value="P:isoleucyl-tRNA aminoacylation"/>
    <property type="evidence" value="ECO:0007669"/>
    <property type="project" value="InterPro"/>
</dbReference>
<dbReference type="Proteomes" id="UP001054945">
    <property type="component" value="Unassembled WGS sequence"/>
</dbReference>
<dbReference type="GO" id="GO:0005524">
    <property type="term" value="F:ATP binding"/>
    <property type="evidence" value="ECO:0007669"/>
    <property type="project" value="UniProtKB-KW"/>
</dbReference>
<dbReference type="GO" id="GO:0005739">
    <property type="term" value="C:mitochondrion"/>
    <property type="evidence" value="ECO:0007669"/>
    <property type="project" value="TreeGrafter"/>
</dbReference>
<dbReference type="SUPFAM" id="SSF52374">
    <property type="entry name" value="Nucleotidylyl transferase"/>
    <property type="match status" value="1"/>
</dbReference>
<keyword evidence="13" id="KW-1185">Reference proteome</keyword>
<dbReference type="NCBIfam" id="TIGR00392">
    <property type="entry name" value="ileS"/>
    <property type="match status" value="1"/>
</dbReference>
<dbReference type="InterPro" id="IPR050081">
    <property type="entry name" value="Ile-tRNA_ligase"/>
</dbReference>
<dbReference type="GO" id="GO:0004822">
    <property type="term" value="F:isoleucine-tRNA ligase activity"/>
    <property type="evidence" value="ECO:0007669"/>
    <property type="project" value="UniProtKB-EC"/>
</dbReference>
<dbReference type="EC" id="6.1.1.5" evidence="2"/>
<evidence type="ECO:0000256" key="3">
    <source>
        <dbReference type="ARBA" id="ARBA00022598"/>
    </source>
</evidence>
<comment type="similarity">
    <text evidence="1 9">Belongs to the class-I aminoacyl-tRNA synthetase family.</text>
</comment>
<organism evidence="12 13">
    <name type="scientific">Caerostris extrusa</name>
    <name type="common">Bark spider</name>
    <name type="synonym">Caerostris bankana</name>
    <dbReference type="NCBI Taxonomy" id="172846"/>
    <lineage>
        <taxon>Eukaryota</taxon>
        <taxon>Metazoa</taxon>
        <taxon>Ecdysozoa</taxon>
        <taxon>Arthropoda</taxon>
        <taxon>Chelicerata</taxon>
        <taxon>Arachnida</taxon>
        <taxon>Araneae</taxon>
        <taxon>Araneomorphae</taxon>
        <taxon>Entelegynae</taxon>
        <taxon>Araneoidea</taxon>
        <taxon>Araneidae</taxon>
        <taxon>Caerostris</taxon>
    </lineage>
</organism>
<gene>
    <name evidence="12" type="primary">Iars2</name>
    <name evidence="12" type="ORF">CEXT_759091</name>
</gene>
<dbReference type="GO" id="GO:0000049">
    <property type="term" value="F:tRNA binding"/>
    <property type="evidence" value="ECO:0007669"/>
    <property type="project" value="InterPro"/>
</dbReference>
<dbReference type="PANTHER" id="PTHR42765:SF1">
    <property type="entry name" value="ISOLEUCINE--TRNA LIGASE, MITOCHONDRIAL"/>
    <property type="match status" value="1"/>
</dbReference>
<dbReference type="Pfam" id="PF08264">
    <property type="entry name" value="Anticodon_1"/>
    <property type="match status" value="1"/>
</dbReference>
<dbReference type="Pfam" id="PF00133">
    <property type="entry name" value="tRNA-synt_1"/>
    <property type="match status" value="1"/>
</dbReference>
<name>A0AAV4QWY6_CAEEX</name>
<dbReference type="SUPFAM" id="SSF47323">
    <property type="entry name" value="Anticodon-binding domain of a subclass of class I aminoacyl-tRNA synthetases"/>
    <property type="match status" value="1"/>
</dbReference>
<dbReference type="InterPro" id="IPR002300">
    <property type="entry name" value="aa-tRNA-synth_Ia"/>
</dbReference>
<dbReference type="Gene3D" id="1.10.10.830">
    <property type="entry name" value="Ile-tRNA synthetase CP2 domain-like"/>
    <property type="match status" value="1"/>
</dbReference>
<keyword evidence="6 9" id="KW-0648">Protein biosynthesis</keyword>
<evidence type="ECO:0000313" key="13">
    <source>
        <dbReference type="Proteomes" id="UP001054945"/>
    </source>
</evidence>
<feature type="domain" description="Methionyl/Valyl/Leucyl/Isoleucyl-tRNA synthetase anticodon-binding" evidence="11">
    <location>
        <begin position="718"/>
        <end position="846"/>
    </location>
</feature>
<proteinExistence type="inferred from homology"/>
<evidence type="ECO:0000259" key="11">
    <source>
        <dbReference type="Pfam" id="PF08264"/>
    </source>
</evidence>
<dbReference type="EMBL" id="BPLR01006930">
    <property type="protein sequence ID" value="GIY13381.1"/>
    <property type="molecule type" value="Genomic_DNA"/>
</dbReference>
<evidence type="ECO:0000256" key="6">
    <source>
        <dbReference type="ARBA" id="ARBA00022917"/>
    </source>
</evidence>
<keyword evidence="3 9" id="KW-0436">Ligase</keyword>
<dbReference type="GO" id="GO:0032543">
    <property type="term" value="P:mitochondrial translation"/>
    <property type="evidence" value="ECO:0007669"/>
    <property type="project" value="TreeGrafter"/>
</dbReference>
<evidence type="ECO:0000256" key="7">
    <source>
        <dbReference type="ARBA" id="ARBA00023146"/>
    </source>
</evidence>
<keyword evidence="7 9" id="KW-0030">Aminoacyl-tRNA synthetase</keyword>
<sequence>MMHQTIIKKPLFKKNLLNSAFLKLLCCQQSTTSFKDTLLLPQTKFPHKVNSSSRLERDHSIEVDAKFNELYHKQREKSEKDEFILHDGPPYANGDVHIGHAVNKVNSKKKDITVRSELLKGKKVHFTPGWDCHGLPIELKVLKNNHKSESGVSQIDIRKKAFSFSQKIIKNQKSSFLKWGILADWSNHYFTCKPQYIVQQLKNFQDLYEKEIIFRDHKPVFWSPVNRTSLAEAELEYNPNHVSSSVFVKFSVIKCHDVIKSNLEPNSSLYIVIWTTTPWSLPANQAVCYAANAKYCIAFCNSKKEFYLVAQEMLPFLEKAMQMELRIITTFEGSLLKDITYSHPLSKDRECVLLPASHVTMDKGTGLVHMAPNHGLEDYVVAKKQQIPLDPCLVDEDGCYNCHANEDLQGKAVLTEGSEFILNHLRKDILHLNEYKHSYPYDWRSKTPVIIRSCHQWFIDVNQIRDIAIENLKNVNIVPDHFKKVFRHQLESSPQWCISRQRAWGVPIPAFYSSHLNKPLVHRILTDHLCSLIETHGIDTWWEKDLKLPDKQYKKGCDIMDIWFDSGISWKCALPEPHVSDVCIEGIDQIRGWFNSSLLTSIATRGRAPLMIGNFIQFTNFSLNCLFRTLVLHGFTTDSEGRKMSKSEGNIISPDDIISGSKKNKIPPYGIDVLRWWVATHACQSENVPVKMEIFDECSQNLNKEIHITSPESMRDLDLYMLFALRKFQQKVEKQFSSIQYKGVSKDILNFITNDVSSFYCHLIKDRLYCDIQHGRGRLHCQTVLHFILSTFIQSVAPICPHLAEEVFLFYPYKDSCSVFEYQWPSLDKFLENTSFPVSVTLANQIRDAILKTDVQTISMEATIACSARISDALQNLNNNLADNSGLREFFQASCINFTDHFEHVLHESILINGSIELDTGNDEVFSVLLTKTEQEKCPRCRLFLDLIQHLLCVIAVLMF</sequence>
<dbReference type="InterPro" id="IPR001412">
    <property type="entry name" value="aa-tRNA-synth_I_CS"/>
</dbReference>
<accession>A0AAV4QWY6</accession>
<dbReference type="FunFam" id="3.90.740.10:FF:000009">
    <property type="entry name" value="Isoleucyl-tRNA synthetase 2, mitochondrial"/>
    <property type="match status" value="1"/>
</dbReference>
<dbReference type="Gene3D" id="1.10.730.20">
    <property type="match status" value="1"/>
</dbReference>
<dbReference type="InterPro" id="IPR013155">
    <property type="entry name" value="M/V/L/I-tRNA-synth_anticd-bd"/>
</dbReference>
<evidence type="ECO:0000259" key="10">
    <source>
        <dbReference type="Pfam" id="PF00133"/>
    </source>
</evidence>
<dbReference type="PANTHER" id="PTHR42765">
    <property type="entry name" value="SOLEUCYL-TRNA SYNTHETASE"/>
    <property type="match status" value="1"/>
</dbReference>
<dbReference type="Gene3D" id="3.90.740.10">
    <property type="entry name" value="Valyl/Leucyl/Isoleucyl-tRNA synthetase, editing domain"/>
    <property type="match status" value="1"/>
</dbReference>
<keyword evidence="4 9" id="KW-0547">Nucleotide-binding</keyword>
<comment type="caution">
    <text evidence="12">The sequence shown here is derived from an EMBL/GenBank/DDBJ whole genome shotgun (WGS) entry which is preliminary data.</text>
</comment>
<dbReference type="PRINTS" id="PR00984">
    <property type="entry name" value="TRNASYNTHILE"/>
</dbReference>
<dbReference type="SUPFAM" id="SSF50677">
    <property type="entry name" value="ValRS/IleRS/LeuRS editing domain"/>
    <property type="match status" value="1"/>
</dbReference>
<dbReference type="Gene3D" id="3.40.50.620">
    <property type="entry name" value="HUPs"/>
    <property type="match status" value="2"/>
</dbReference>
<feature type="domain" description="Aminoacyl-tRNA synthetase class Ia" evidence="10">
    <location>
        <begin position="69"/>
        <end position="682"/>
    </location>
</feature>